<dbReference type="RefSeq" id="WP_377775148.1">
    <property type="nucleotide sequence ID" value="NZ_JBHUOQ010000004.1"/>
</dbReference>
<evidence type="ECO:0000256" key="6">
    <source>
        <dbReference type="ARBA" id="ARBA00048640"/>
    </source>
</evidence>
<dbReference type="Pfam" id="PF02737">
    <property type="entry name" value="3HCDH_N"/>
    <property type="match status" value="1"/>
</dbReference>
<dbReference type="PIRSF" id="PIRSF000105">
    <property type="entry name" value="HCDH"/>
    <property type="match status" value="1"/>
</dbReference>
<gene>
    <name evidence="9" type="ORF">ACFSX4_11930</name>
</gene>
<dbReference type="GO" id="GO:0003857">
    <property type="term" value="F:(3S)-3-hydroxyacyl-CoA dehydrogenase (NAD+) activity"/>
    <property type="evidence" value="ECO:0007669"/>
    <property type="project" value="UniProtKB-EC"/>
</dbReference>
<dbReference type="Gene3D" id="3.40.50.720">
    <property type="entry name" value="NAD(P)-binding Rossmann-like Domain"/>
    <property type="match status" value="1"/>
</dbReference>
<evidence type="ECO:0000256" key="4">
    <source>
        <dbReference type="ARBA" id="ARBA00018193"/>
    </source>
</evidence>
<keyword evidence="10" id="KW-1185">Reference proteome</keyword>
<proteinExistence type="inferred from homology"/>
<dbReference type="Gene3D" id="1.10.1040.10">
    <property type="entry name" value="N-(1-d-carboxylethyl)-l-norvaline Dehydrogenase, domain 2"/>
    <property type="match status" value="1"/>
</dbReference>
<comment type="pathway">
    <text evidence="1">Lipid metabolism; butanoate metabolism.</text>
</comment>
<comment type="similarity">
    <text evidence="2">Belongs to the 3-hydroxyacyl-CoA dehydrogenase family.</text>
</comment>
<dbReference type="Pfam" id="PF00725">
    <property type="entry name" value="3HCDH"/>
    <property type="match status" value="1"/>
</dbReference>
<dbReference type="InterPro" id="IPR006108">
    <property type="entry name" value="3HC_DH_C"/>
</dbReference>
<evidence type="ECO:0000259" key="7">
    <source>
        <dbReference type="Pfam" id="PF00725"/>
    </source>
</evidence>
<sequence length="285" mass="31910">MNVNNITVVGAGAMGSQIALSFALHGFKVILNDITDEKLNLVEENLKKLMRRRVEKGRISEAECQEAFNNLKFSSSLEQSVKDTDLVVEAVIEDLKIKRELFVQLDELAPAHAVLASNSSTIVSSKIAEATNRPDKICNMHFFNPAVIMDLVEIVKGPHTADETIETITEVTRQINKTPVVLEKEIFGFIVSRIVNVIFDEAMYLYEEGIASIEDIDTAVEKGLNHPIGPFKLLDLTGIDVNYYLRKERVDETGDETYAPQKSLTQLFEEGHLGRKTGKGFYDYN</sequence>
<evidence type="ECO:0000256" key="3">
    <source>
        <dbReference type="ARBA" id="ARBA00013011"/>
    </source>
</evidence>
<keyword evidence="5 9" id="KW-0560">Oxidoreductase</keyword>
<evidence type="ECO:0000313" key="9">
    <source>
        <dbReference type="EMBL" id="MFD2831174.1"/>
    </source>
</evidence>
<protein>
    <recommendedName>
        <fullName evidence="4">6-phosphogluconate dehydrogenase, decarboxylating</fullName>
        <ecNumber evidence="3">1.1.1.44</ecNumber>
    </recommendedName>
</protein>
<evidence type="ECO:0000313" key="10">
    <source>
        <dbReference type="Proteomes" id="UP001597519"/>
    </source>
</evidence>
<dbReference type="InterPro" id="IPR008927">
    <property type="entry name" value="6-PGluconate_DH-like_C_sf"/>
</dbReference>
<dbReference type="PANTHER" id="PTHR48075">
    <property type="entry name" value="3-HYDROXYACYL-COA DEHYDROGENASE FAMILY PROTEIN"/>
    <property type="match status" value="1"/>
</dbReference>
<dbReference type="SUPFAM" id="SSF48179">
    <property type="entry name" value="6-phosphogluconate dehydrogenase C-terminal domain-like"/>
    <property type="match status" value="1"/>
</dbReference>
<comment type="caution">
    <text evidence="9">The sequence shown here is derived from an EMBL/GenBank/DDBJ whole genome shotgun (WGS) entry which is preliminary data.</text>
</comment>
<reference evidence="10" key="1">
    <citation type="journal article" date="2019" name="Int. J. Syst. Evol. Microbiol.">
        <title>The Global Catalogue of Microorganisms (GCM) 10K type strain sequencing project: providing services to taxonomists for standard genome sequencing and annotation.</title>
        <authorList>
            <consortium name="The Broad Institute Genomics Platform"/>
            <consortium name="The Broad Institute Genome Sequencing Center for Infectious Disease"/>
            <person name="Wu L."/>
            <person name="Ma J."/>
        </authorList>
    </citation>
    <scope>NUCLEOTIDE SEQUENCE [LARGE SCALE GENOMIC DNA]</scope>
    <source>
        <strain evidence="10">KCTC 33575</strain>
    </source>
</reference>
<evidence type="ECO:0000256" key="2">
    <source>
        <dbReference type="ARBA" id="ARBA00009463"/>
    </source>
</evidence>
<dbReference type="InterPro" id="IPR006176">
    <property type="entry name" value="3-OHacyl-CoA_DH_NAD-bd"/>
</dbReference>
<name>A0ABW5X0J0_9STAP</name>
<dbReference type="EMBL" id="JBHUOQ010000004">
    <property type="protein sequence ID" value="MFD2831174.1"/>
    <property type="molecule type" value="Genomic_DNA"/>
</dbReference>
<evidence type="ECO:0000259" key="8">
    <source>
        <dbReference type="Pfam" id="PF02737"/>
    </source>
</evidence>
<dbReference type="Proteomes" id="UP001597519">
    <property type="component" value="Unassembled WGS sequence"/>
</dbReference>
<feature type="domain" description="3-hydroxyacyl-CoA dehydrogenase C-terminal" evidence="7">
    <location>
        <begin position="188"/>
        <end position="284"/>
    </location>
</feature>
<dbReference type="EC" id="1.1.1.44" evidence="3"/>
<dbReference type="InterPro" id="IPR036291">
    <property type="entry name" value="NAD(P)-bd_dom_sf"/>
</dbReference>
<evidence type="ECO:0000256" key="1">
    <source>
        <dbReference type="ARBA" id="ARBA00005086"/>
    </source>
</evidence>
<organism evidence="9 10">
    <name type="scientific">Corticicoccus populi</name>
    <dbReference type="NCBI Taxonomy" id="1812821"/>
    <lineage>
        <taxon>Bacteria</taxon>
        <taxon>Bacillati</taxon>
        <taxon>Bacillota</taxon>
        <taxon>Bacilli</taxon>
        <taxon>Bacillales</taxon>
        <taxon>Staphylococcaceae</taxon>
        <taxon>Corticicoccus</taxon>
    </lineage>
</organism>
<accession>A0ABW5X0J0</accession>
<dbReference type="InterPro" id="IPR022694">
    <property type="entry name" value="3-OHacyl-CoA_DH"/>
</dbReference>
<evidence type="ECO:0000256" key="5">
    <source>
        <dbReference type="ARBA" id="ARBA00023002"/>
    </source>
</evidence>
<dbReference type="InterPro" id="IPR013328">
    <property type="entry name" value="6PGD_dom2"/>
</dbReference>
<comment type="catalytic activity">
    <reaction evidence="6">
        <text>6-phospho-D-gluconate + NADP(+) = D-ribulose 5-phosphate + CO2 + NADPH</text>
        <dbReference type="Rhea" id="RHEA:10116"/>
        <dbReference type="ChEBI" id="CHEBI:16526"/>
        <dbReference type="ChEBI" id="CHEBI:57783"/>
        <dbReference type="ChEBI" id="CHEBI:58121"/>
        <dbReference type="ChEBI" id="CHEBI:58349"/>
        <dbReference type="ChEBI" id="CHEBI:58759"/>
        <dbReference type="EC" id="1.1.1.44"/>
    </reaction>
</comment>
<dbReference type="SUPFAM" id="SSF51735">
    <property type="entry name" value="NAD(P)-binding Rossmann-fold domains"/>
    <property type="match status" value="1"/>
</dbReference>
<dbReference type="PANTHER" id="PTHR48075:SF5">
    <property type="entry name" value="3-HYDROXYBUTYRYL-COA DEHYDROGENASE"/>
    <property type="match status" value="1"/>
</dbReference>
<feature type="domain" description="3-hydroxyacyl-CoA dehydrogenase NAD binding" evidence="8">
    <location>
        <begin position="5"/>
        <end position="185"/>
    </location>
</feature>